<feature type="transmembrane region" description="Helical" evidence="1">
    <location>
        <begin position="41"/>
        <end position="63"/>
    </location>
</feature>
<dbReference type="RefSeq" id="WP_269480552.1">
    <property type="nucleotide sequence ID" value="NZ_JAPXGH010000008.1"/>
</dbReference>
<organism evidence="2 3">
    <name type="scientific">Campylobacter ureolyticus</name>
    <dbReference type="NCBI Taxonomy" id="827"/>
    <lineage>
        <taxon>Bacteria</taxon>
        <taxon>Pseudomonadati</taxon>
        <taxon>Campylobacterota</taxon>
        <taxon>Epsilonproteobacteria</taxon>
        <taxon>Campylobacterales</taxon>
        <taxon>Campylobacteraceae</taxon>
        <taxon>Campylobacter</taxon>
    </lineage>
</organism>
<keyword evidence="1" id="KW-0472">Membrane</keyword>
<gene>
    <name evidence="2" type="ORF">O6B92_08225</name>
</gene>
<keyword evidence="1" id="KW-1133">Transmembrane helix</keyword>
<evidence type="ECO:0000256" key="1">
    <source>
        <dbReference type="SAM" id="Phobius"/>
    </source>
</evidence>
<proteinExistence type="predicted"/>
<keyword evidence="1" id="KW-0812">Transmembrane</keyword>
<comment type="caution">
    <text evidence="2">The sequence shown here is derived from an EMBL/GenBank/DDBJ whole genome shotgun (WGS) entry which is preliminary data.</text>
</comment>
<evidence type="ECO:0000313" key="2">
    <source>
        <dbReference type="EMBL" id="MCZ6162314.1"/>
    </source>
</evidence>
<feature type="transmembrane region" description="Helical" evidence="1">
    <location>
        <begin position="15"/>
        <end position="34"/>
    </location>
</feature>
<name>A0A9Q4KQV4_9BACT</name>
<accession>A0A9Q4KQV4</accession>
<sequence>MINQGWSKKLLDSKLFYLFCGLVLLIMLFLYCLANEEYIKPLLLTALAIFIIPICKFIVFLFFKFKFRFILYDSIIIYTKNTQISVTIGSNDEFNELKTYLLDKTGINLNKTKKYIVLNDK</sequence>
<protein>
    <submittedName>
        <fullName evidence="2">Uncharacterized protein</fullName>
    </submittedName>
</protein>
<evidence type="ECO:0000313" key="3">
    <source>
        <dbReference type="Proteomes" id="UP001075461"/>
    </source>
</evidence>
<dbReference type="Proteomes" id="UP001075461">
    <property type="component" value="Unassembled WGS sequence"/>
</dbReference>
<dbReference type="EMBL" id="JAPXGP010000006">
    <property type="protein sequence ID" value="MCZ6162314.1"/>
    <property type="molecule type" value="Genomic_DNA"/>
</dbReference>
<dbReference type="AlphaFoldDB" id="A0A9Q4KQV4"/>
<reference evidence="2" key="1">
    <citation type="submission" date="2022-12" db="EMBL/GenBank/DDBJ databases">
        <title>Species Delineation and Comparative Genomics within the Campylobacter ureolyticus Complex.</title>
        <authorList>
            <person name="Maki J."/>
            <person name="Howard M."/>
            <person name="Connelly S."/>
            <person name="Hardy D.J."/>
            <person name="Cameron A."/>
        </authorList>
    </citation>
    <scope>NUCLEOTIDE SEQUENCE</scope>
    <source>
        <strain evidence="2">URMC_786</strain>
    </source>
</reference>